<evidence type="ECO:0000256" key="7">
    <source>
        <dbReference type="ARBA" id="ARBA00022737"/>
    </source>
</evidence>
<evidence type="ECO:0000256" key="11">
    <source>
        <dbReference type="ARBA" id="ARBA00023242"/>
    </source>
</evidence>
<dbReference type="Pfam" id="PF16543">
    <property type="entry name" value="DFRP_C"/>
    <property type="match status" value="1"/>
</dbReference>
<feature type="compositionally biased region" description="Basic and acidic residues" evidence="13">
    <location>
        <begin position="58"/>
        <end position="74"/>
    </location>
</feature>
<sequence>MPPKKQEPSKKTEMKKKEKIIEDKTFGMKNKKGAKQQKFIQTVQQQVSQMGKSAKQIAQDKEKQDKMSKKDEKKKAIEELNTLFKPVEQKVGKGTDPKSVLCAFFKSGQCTKGDKCKFSHDLAIERKAEKRSLYDDQRDEDTMENWDEAKLEEVVKKKHGESDKNKPRTEIICKYFLEAVETSKYGWFWSCPNGENCIYRHALPPGFVLKKDQKKEDKGDQISLEDLIEKERAALTSQNLTRVTLESFLKWKEKKRLQKIQTALAATEKKKTNFAAGKLFGISGRELFEFNPDLVRGDDEEADDEVYQNGDDDNDEVIYYST</sequence>
<comment type="subcellular location">
    <subcellularLocation>
        <location evidence="2">Cytoplasm</location>
    </subcellularLocation>
    <subcellularLocation>
        <location evidence="1">Nucleus</location>
    </subcellularLocation>
</comment>
<dbReference type="InterPro" id="IPR032378">
    <property type="entry name" value="ZC3H15/TMA46_C"/>
</dbReference>
<evidence type="ECO:0000256" key="3">
    <source>
        <dbReference type="ARBA" id="ARBA00010043"/>
    </source>
</evidence>
<dbReference type="CTD" id="20214699"/>
<dbReference type="FunCoup" id="T1G0V1">
    <property type="interactions" value="2243"/>
</dbReference>
<evidence type="ECO:0000256" key="4">
    <source>
        <dbReference type="ARBA" id="ARBA00015073"/>
    </source>
</evidence>
<dbReference type="Gene3D" id="4.10.1000.10">
    <property type="entry name" value="Zinc finger, CCCH-type"/>
    <property type="match status" value="1"/>
</dbReference>
<dbReference type="RefSeq" id="XP_009010922.1">
    <property type="nucleotide sequence ID" value="XM_009012674.1"/>
</dbReference>
<dbReference type="Pfam" id="PF00642">
    <property type="entry name" value="zf-CCCH"/>
    <property type="match status" value="1"/>
</dbReference>
<evidence type="ECO:0000259" key="14">
    <source>
        <dbReference type="PROSITE" id="PS50103"/>
    </source>
</evidence>
<dbReference type="OMA" id="AMIFKPV"/>
<dbReference type="SMART" id="SM00356">
    <property type="entry name" value="ZnF_C3H1"/>
    <property type="match status" value="2"/>
</dbReference>
<evidence type="ECO:0000256" key="1">
    <source>
        <dbReference type="ARBA" id="ARBA00004123"/>
    </source>
</evidence>
<reference evidence="15 17" key="2">
    <citation type="journal article" date="2013" name="Nature">
        <title>Insights into bilaterian evolution from three spiralian genomes.</title>
        <authorList>
            <person name="Simakov O."/>
            <person name="Marletaz F."/>
            <person name="Cho S.J."/>
            <person name="Edsinger-Gonzales E."/>
            <person name="Havlak P."/>
            <person name="Hellsten U."/>
            <person name="Kuo D.H."/>
            <person name="Larsson T."/>
            <person name="Lv J."/>
            <person name="Arendt D."/>
            <person name="Savage R."/>
            <person name="Osoegawa K."/>
            <person name="de Jong P."/>
            <person name="Grimwood J."/>
            <person name="Chapman J.A."/>
            <person name="Shapiro H."/>
            <person name="Aerts A."/>
            <person name="Otillar R.P."/>
            <person name="Terry A.Y."/>
            <person name="Boore J.L."/>
            <person name="Grigoriev I.V."/>
            <person name="Lindberg D.R."/>
            <person name="Seaver E.C."/>
            <person name="Weisblat D.A."/>
            <person name="Putnam N.H."/>
            <person name="Rokhsar D.S."/>
        </authorList>
    </citation>
    <scope>NUCLEOTIDE SEQUENCE</scope>
</reference>
<dbReference type="Gene3D" id="6.20.400.10">
    <property type="match status" value="1"/>
</dbReference>
<dbReference type="GO" id="GO:0008270">
    <property type="term" value="F:zinc ion binding"/>
    <property type="evidence" value="ECO:0007669"/>
    <property type="project" value="UniProtKB-KW"/>
</dbReference>
<dbReference type="eggNOG" id="KOG1763">
    <property type="taxonomic scope" value="Eukaryota"/>
</dbReference>
<organism evidence="16 17">
    <name type="scientific">Helobdella robusta</name>
    <name type="common">Californian leech</name>
    <dbReference type="NCBI Taxonomy" id="6412"/>
    <lineage>
        <taxon>Eukaryota</taxon>
        <taxon>Metazoa</taxon>
        <taxon>Spiralia</taxon>
        <taxon>Lophotrochozoa</taxon>
        <taxon>Annelida</taxon>
        <taxon>Clitellata</taxon>
        <taxon>Hirudinea</taxon>
        <taxon>Rhynchobdellida</taxon>
        <taxon>Glossiphoniidae</taxon>
        <taxon>Helobdella</taxon>
    </lineage>
</organism>
<feature type="zinc finger region" description="C3H1-type" evidence="12">
    <location>
        <begin position="96"/>
        <end position="123"/>
    </location>
</feature>
<dbReference type="HOGENOM" id="CLU_042870_1_0_1"/>
<dbReference type="PANTHER" id="PTHR12681:SF0">
    <property type="entry name" value="ZINC FINGER CCCH DOMAIN-CONTAINING PROTEIN 15"/>
    <property type="match status" value="1"/>
</dbReference>
<dbReference type="GO" id="GO:0002181">
    <property type="term" value="P:cytoplasmic translation"/>
    <property type="evidence" value="ECO:0000318"/>
    <property type="project" value="GO_Central"/>
</dbReference>
<keyword evidence="9 12" id="KW-0862">Zinc</keyword>
<evidence type="ECO:0000256" key="6">
    <source>
        <dbReference type="ARBA" id="ARBA00022723"/>
    </source>
</evidence>
<reference evidence="17" key="1">
    <citation type="submission" date="2012-12" db="EMBL/GenBank/DDBJ databases">
        <authorList>
            <person name="Hellsten U."/>
            <person name="Grimwood J."/>
            <person name="Chapman J.A."/>
            <person name="Shapiro H."/>
            <person name="Aerts A."/>
            <person name="Otillar R.P."/>
            <person name="Terry A.Y."/>
            <person name="Boore J.L."/>
            <person name="Simakov O."/>
            <person name="Marletaz F."/>
            <person name="Cho S.-J."/>
            <person name="Edsinger-Gonzales E."/>
            <person name="Havlak P."/>
            <person name="Kuo D.-H."/>
            <person name="Larsson T."/>
            <person name="Lv J."/>
            <person name="Arendt D."/>
            <person name="Savage R."/>
            <person name="Osoegawa K."/>
            <person name="de Jong P."/>
            <person name="Lindberg D.R."/>
            <person name="Seaver E.C."/>
            <person name="Weisblat D.A."/>
            <person name="Putnam N.H."/>
            <person name="Grigoriev I.V."/>
            <person name="Rokhsar D.S."/>
        </authorList>
    </citation>
    <scope>NUCLEOTIDE SEQUENCE</scope>
</reference>
<dbReference type="PANTHER" id="PTHR12681">
    <property type="entry name" value="ZINC FINGER-CONTAINING PROTEIN P48ZNF"/>
    <property type="match status" value="1"/>
</dbReference>
<evidence type="ECO:0000256" key="8">
    <source>
        <dbReference type="ARBA" id="ARBA00022771"/>
    </source>
</evidence>
<feature type="zinc finger region" description="C3H1-type" evidence="12">
    <location>
        <begin position="167"/>
        <end position="204"/>
    </location>
</feature>
<evidence type="ECO:0000256" key="13">
    <source>
        <dbReference type="SAM" id="MobiDB-lite"/>
    </source>
</evidence>
<keyword evidence="11" id="KW-0539">Nucleus</keyword>
<dbReference type="Proteomes" id="UP000015101">
    <property type="component" value="Unassembled WGS sequence"/>
</dbReference>
<comment type="similarity">
    <text evidence="3">Belongs to the ZC3H15/TMA46 family.</text>
</comment>
<evidence type="ECO:0000256" key="9">
    <source>
        <dbReference type="ARBA" id="ARBA00022833"/>
    </source>
</evidence>
<feature type="region of interest" description="Disordered" evidence="13">
    <location>
        <begin position="51"/>
        <end position="74"/>
    </location>
</feature>
<accession>T1G0V1</accession>
<dbReference type="InterPro" id="IPR000571">
    <property type="entry name" value="Znf_CCCH"/>
</dbReference>
<keyword evidence="10" id="KW-0175">Coiled coil</keyword>
<dbReference type="KEGG" id="hro:HELRODRAFT_72073"/>
<evidence type="ECO:0000256" key="12">
    <source>
        <dbReference type="PROSITE-ProRule" id="PRU00723"/>
    </source>
</evidence>
<keyword evidence="8 12" id="KW-0863">Zinc-finger</keyword>
<keyword evidence="17" id="KW-1185">Reference proteome</keyword>
<evidence type="ECO:0000313" key="17">
    <source>
        <dbReference type="Proteomes" id="UP000015101"/>
    </source>
</evidence>
<feature type="domain" description="C3H1-type" evidence="14">
    <location>
        <begin position="96"/>
        <end position="123"/>
    </location>
</feature>
<dbReference type="InParanoid" id="T1G0V1"/>
<evidence type="ECO:0000256" key="2">
    <source>
        <dbReference type="ARBA" id="ARBA00004496"/>
    </source>
</evidence>
<dbReference type="AlphaFoldDB" id="T1G0V1"/>
<reference evidence="16" key="3">
    <citation type="submission" date="2015-06" db="UniProtKB">
        <authorList>
            <consortium name="EnsemblMetazoa"/>
        </authorList>
    </citation>
    <scope>IDENTIFICATION</scope>
</reference>
<name>T1G0V1_HELRO</name>
<evidence type="ECO:0000313" key="16">
    <source>
        <dbReference type="EnsemblMetazoa" id="HelroP72073"/>
    </source>
</evidence>
<dbReference type="FunFam" id="4.10.1000.10:FF:000050">
    <property type="entry name" value="AGAP008634-PA"/>
    <property type="match status" value="1"/>
</dbReference>
<dbReference type="SUPFAM" id="SSF90229">
    <property type="entry name" value="CCCH zinc finger"/>
    <property type="match status" value="1"/>
</dbReference>
<keyword evidence="5" id="KW-0963">Cytoplasm</keyword>
<keyword evidence="7" id="KW-0677">Repeat</keyword>
<dbReference type="STRING" id="6412.T1G0V1"/>
<dbReference type="EMBL" id="KB095858">
    <property type="protein sequence ID" value="ESO10653.1"/>
    <property type="molecule type" value="Genomic_DNA"/>
</dbReference>
<dbReference type="EMBL" id="AMQM01002698">
    <property type="status" value="NOT_ANNOTATED_CDS"/>
    <property type="molecule type" value="Genomic_DNA"/>
</dbReference>
<dbReference type="PROSITE" id="PS50103">
    <property type="entry name" value="ZF_C3H1"/>
    <property type="match status" value="2"/>
</dbReference>
<evidence type="ECO:0000256" key="10">
    <source>
        <dbReference type="ARBA" id="ARBA00023054"/>
    </source>
</evidence>
<keyword evidence="6 12" id="KW-0479">Metal-binding</keyword>
<dbReference type="InterPro" id="IPR036855">
    <property type="entry name" value="Znf_CCCH_sf"/>
</dbReference>
<evidence type="ECO:0000313" key="15">
    <source>
        <dbReference type="EMBL" id="ESO10653.1"/>
    </source>
</evidence>
<gene>
    <name evidence="16" type="primary">20214699</name>
    <name evidence="15" type="ORF">HELRODRAFT_72073</name>
</gene>
<dbReference type="GeneID" id="20214699"/>
<dbReference type="EnsemblMetazoa" id="HelroT72073">
    <property type="protein sequence ID" value="HelroP72073"/>
    <property type="gene ID" value="HelroG72073"/>
</dbReference>
<proteinExistence type="inferred from homology"/>
<dbReference type="GO" id="GO:0005829">
    <property type="term" value="C:cytosol"/>
    <property type="evidence" value="ECO:0000318"/>
    <property type="project" value="GO_Central"/>
</dbReference>
<dbReference type="Pfam" id="PF14608">
    <property type="entry name" value="zf-CCCH_2"/>
    <property type="match status" value="1"/>
</dbReference>
<protein>
    <recommendedName>
        <fullName evidence="4">Zinc finger CCCH domain-containing protein 15</fullName>
    </recommendedName>
</protein>
<dbReference type="OrthoDB" id="278280at2759"/>
<feature type="domain" description="C3H1-type" evidence="14">
    <location>
        <begin position="167"/>
        <end position="204"/>
    </location>
</feature>
<evidence type="ECO:0000256" key="5">
    <source>
        <dbReference type="ARBA" id="ARBA00022490"/>
    </source>
</evidence>
<dbReference type="GO" id="GO:0005634">
    <property type="term" value="C:nucleus"/>
    <property type="evidence" value="ECO:0007669"/>
    <property type="project" value="UniProtKB-SubCell"/>
</dbReference>